<accession>K0R961</accession>
<name>K0R961_THAOC</name>
<keyword evidence="3" id="KW-1185">Reference proteome</keyword>
<dbReference type="AlphaFoldDB" id="K0R961"/>
<comment type="caution">
    <text evidence="2">The sequence shown here is derived from an EMBL/GenBank/DDBJ whole genome shotgun (WGS) entry which is preliminary data.</text>
</comment>
<dbReference type="Proteomes" id="UP000266841">
    <property type="component" value="Unassembled WGS sequence"/>
</dbReference>
<evidence type="ECO:0000256" key="1">
    <source>
        <dbReference type="SAM" id="MobiDB-lite"/>
    </source>
</evidence>
<proteinExistence type="predicted"/>
<dbReference type="EMBL" id="AGNL01044590">
    <property type="protein sequence ID" value="EJK49620.1"/>
    <property type="molecule type" value="Genomic_DNA"/>
</dbReference>
<sequence>MEAPLPSDGGDEDDDAIPCSPWLGEDGTRAEKTDASEGELVRWRRERSPTGPSPWGRPSSEPVRDIGRRLRHEATRRDESDRKLLAWRPPGVVRERKAASVCCVLAPPPFLTRRGSVDLRGTRRARGEDHTRDHGKLLFLPIPCPHDSKSRVKRGGQGGIAKLRYSPSDSDGGSKFCPRNARRRGASSPGK</sequence>
<feature type="region of interest" description="Disordered" evidence="1">
    <location>
        <begin position="146"/>
        <end position="191"/>
    </location>
</feature>
<feature type="compositionally biased region" description="Basic and acidic residues" evidence="1">
    <location>
        <begin position="26"/>
        <end position="48"/>
    </location>
</feature>
<feature type="compositionally biased region" description="Basic and acidic residues" evidence="1">
    <location>
        <begin position="62"/>
        <end position="80"/>
    </location>
</feature>
<feature type="region of interest" description="Disordered" evidence="1">
    <location>
        <begin position="1"/>
        <end position="80"/>
    </location>
</feature>
<evidence type="ECO:0000313" key="3">
    <source>
        <dbReference type="Proteomes" id="UP000266841"/>
    </source>
</evidence>
<reference evidence="2 3" key="1">
    <citation type="journal article" date="2012" name="Genome Biol.">
        <title>Genome and low-iron response of an oceanic diatom adapted to chronic iron limitation.</title>
        <authorList>
            <person name="Lommer M."/>
            <person name="Specht M."/>
            <person name="Roy A.S."/>
            <person name="Kraemer L."/>
            <person name="Andreson R."/>
            <person name="Gutowska M.A."/>
            <person name="Wolf J."/>
            <person name="Bergner S.V."/>
            <person name="Schilhabel M.B."/>
            <person name="Klostermeier U.C."/>
            <person name="Beiko R.G."/>
            <person name="Rosenstiel P."/>
            <person name="Hippler M."/>
            <person name="Laroche J."/>
        </authorList>
    </citation>
    <scope>NUCLEOTIDE SEQUENCE [LARGE SCALE GENOMIC DNA]</scope>
    <source>
        <strain evidence="2 3">CCMP1005</strain>
    </source>
</reference>
<protein>
    <submittedName>
        <fullName evidence="2">Uncharacterized protein</fullName>
    </submittedName>
</protein>
<gene>
    <name evidence="2" type="ORF">THAOC_31483</name>
</gene>
<evidence type="ECO:0000313" key="2">
    <source>
        <dbReference type="EMBL" id="EJK49620.1"/>
    </source>
</evidence>
<organism evidence="2 3">
    <name type="scientific">Thalassiosira oceanica</name>
    <name type="common">Marine diatom</name>
    <dbReference type="NCBI Taxonomy" id="159749"/>
    <lineage>
        <taxon>Eukaryota</taxon>
        <taxon>Sar</taxon>
        <taxon>Stramenopiles</taxon>
        <taxon>Ochrophyta</taxon>
        <taxon>Bacillariophyta</taxon>
        <taxon>Coscinodiscophyceae</taxon>
        <taxon>Thalassiosirophycidae</taxon>
        <taxon>Thalassiosirales</taxon>
        <taxon>Thalassiosiraceae</taxon>
        <taxon>Thalassiosira</taxon>
    </lineage>
</organism>